<dbReference type="SUPFAM" id="SSF52540">
    <property type="entry name" value="P-loop containing nucleoside triphosphate hydrolases"/>
    <property type="match status" value="2"/>
</dbReference>
<evidence type="ECO:0000313" key="2">
    <source>
        <dbReference type="EMBL" id="VAX28668.1"/>
    </source>
</evidence>
<reference evidence="2" key="1">
    <citation type="submission" date="2018-06" db="EMBL/GenBank/DDBJ databases">
        <authorList>
            <person name="Zhirakovskaya E."/>
        </authorList>
    </citation>
    <scope>NUCLEOTIDE SEQUENCE</scope>
</reference>
<dbReference type="PANTHER" id="PTHR47396:SF1">
    <property type="entry name" value="ATP-DEPENDENT HELICASE IRC3-RELATED"/>
    <property type="match status" value="1"/>
</dbReference>
<dbReference type="InterPro" id="IPR006935">
    <property type="entry name" value="Helicase/UvrB_N"/>
</dbReference>
<name>A0A3B1CXN5_9ZZZZ</name>
<dbReference type="GO" id="GO:0005829">
    <property type="term" value="C:cytosol"/>
    <property type="evidence" value="ECO:0007669"/>
    <property type="project" value="TreeGrafter"/>
</dbReference>
<proteinExistence type="predicted"/>
<evidence type="ECO:0000259" key="1">
    <source>
        <dbReference type="Pfam" id="PF04851"/>
    </source>
</evidence>
<feature type="domain" description="Helicase/UvrB N-terminal" evidence="1">
    <location>
        <begin position="147"/>
        <end position="341"/>
    </location>
</feature>
<dbReference type="GO" id="GO:0004386">
    <property type="term" value="F:helicase activity"/>
    <property type="evidence" value="ECO:0007669"/>
    <property type="project" value="UniProtKB-KW"/>
</dbReference>
<dbReference type="PANTHER" id="PTHR47396">
    <property type="entry name" value="TYPE I RESTRICTION ENZYME ECOKI R PROTEIN"/>
    <property type="match status" value="1"/>
</dbReference>
<dbReference type="Pfam" id="PF04851">
    <property type="entry name" value="ResIII"/>
    <property type="match status" value="1"/>
</dbReference>
<keyword evidence="2" id="KW-0547">Nucleotide-binding</keyword>
<dbReference type="InterPro" id="IPR027417">
    <property type="entry name" value="P-loop_NTPase"/>
</dbReference>
<dbReference type="EMBL" id="UOGI01000029">
    <property type="protein sequence ID" value="VAX28668.1"/>
    <property type="molecule type" value="Genomic_DNA"/>
</dbReference>
<accession>A0A3B1CXN5</accession>
<dbReference type="GO" id="GO:0003677">
    <property type="term" value="F:DNA binding"/>
    <property type="evidence" value="ECO:0007669"/>
    <property type="project" value="InterPro"/>
</dbReference>
<organism evidence="2">
    <name type="scientific">hydrothermal vent metagenome</name>
    <dbReference type="NCBI Taxonomy" id="652676"/>
    <lineage>
        <taxon>unclassified sequences</taxon>
        <taxon>metagenomes</taxon>
        <taxon>ecological metagenomes</taxon>
    </lineage>
</organism>
<dbReference type="GO" id="GO:0005524">
    <property type="term" value="F:ATP binding"/>
    <property type="evidence" value="ECO:0007669"/>
    <property type="project" value="InterPro"/>
</dbReference>
<keyword evidence="2" id="KW-0347">Helicase</keyword>
<dbReference type="AlphaFoldDB" id="A0A3B1CXN5"/>
<feature type="non-terminal residue" evidence="2">
    <location>
        <position position="1133"/>
    </location>
</feature>
<gene>
    <name evidence="2" type="ORF">MNBD_NITROSPIRAE03-1622</name>
</gene>
<dbReference type="Gene3D" id="3.40.50.300">
    <property type="entry name" value="P-loop containing nucleotide triphosphate hydrolases"/>
    <property type="match status" value="2"/>
</dbReference>
<dbReference type="InterPro" id="IPR050742">
    <property type="entry name" value="Helicase_Restrict-Modif_Enz"/>
</dbReference>
<dbReference type="GO" id="GO:0016787">
    <property type="term" value="F:hydrolase activity"/>
    <property type="evidence" value="ECO:0007669"/>
    <property type="project" value="InterPro"/>
</dbReference>
<keyword evidence="2" id="KW-0067">ATP-binding</keyword>
<protein>
    <submittedName>
        <fullName evidence="2">Type III restriction-modification enzyme helicase subunit</fullName>
    </submittedName>
</protein>
<keyword evidence="2" id="KW-0378">Hydrolase</keyword>
<sequence length="1133" mass="129131">MTSPIINISALEPLYLPHEMPTHHRVRAKREGEPAETVKGRRPSDIIIAQNLRRYVSEWREADYAGASDTTRELLHHWFERDHTVINSDGEPIPFRYYFCQREALETFIYLKEVRGLDTLSEILSEFGGENREIAALGIDPEEEMWAKYAFKIATGAGKTKIMSLAIVWSYFHALRESYSPMTKHFVVIAPNLTVFERLKEDFGDGAIFDRDPLIPVAWRGDWNLSVVLQDDATGAVTGGTLYLTNIHRLYDTNKRKKKTDSEMYDWMGPSVSKAKALDTGEALRERITSHRRVMILNDEAHHLWDPDSAWNEAIAYLNDTIRKRGGDSLVAQLDFSATPKDNKGNIFKHVMCDAPLGEAVDAGIVKSPIIGRGEKLIEQTSNDDSIKYQQHLIMGYTRWLKSKEEWEKSGKKALMFVMTEDTESAGQIANRLNTDPLYRELNGRTVNLHTRLKGKLKKRGKGKDARYEFVESEKDISDEDLKELRKLSRELDSNKSPYLCIVSVLMLREGWDVRNVTTIVPLRPYSSKANILPEQTLGRGLRRMTPPGQAAEVVTVVEHKAFVNLYKDQLSQEGLPLEVVDVEKVPKTTVTIYPDKTKDLEKLELQIPSLSGGFRRSPRLDNLTIDDVRKAFSRFTPLPVGEVKRTEIDYEGRHLFTNEIIEKMKVHIPLLESGIGAISFYREELEKQTSLKGTHQILAPLIQTFLEEILFEQKVSIFDEKLIRRLSDADVREHIRATFVPLILSKTTFVEERMKQADAVSVCNWKPFQATHSENHPTLPAVKTPFNLVPCNREFEVAMTAFLNRAPDVAAFCKNAGPQAFRIDYLTDTGRLSLYTPDFIVRKKDGSYLLVETKGRVDRDVPLKATAAVSWCKSASSRSVKWSYLYVPQTVFSDFTSNSIDDLERTCAPSLTGLLKEKVQPQLSLPLGEYREGKTTGLEEFIEPAQLEKLPSRYRKSIEHAVALFQFLEKKAGMSFAPVFTPLLGPLDESAKGIINELLLPYMPGTPTEQKDFFDPYYGDLKKSDIDWLGRHASNLRRTLVFKNGLWPLELLAFCLDYSKTDRYSVGGVFEAIRQGFAKFNETDLYDTVKTITDFRNTYIAHQEKELNDIKLAKEGLKAWTAGINRLYFAHH</sequence>